<name>T1C3F5_9ZZZZ</name>
<gene>
    <name evidence="1" type="ORF">B1A_10418</name>
</gene>
<protein>
    <submittedName>
        <fullName evidence="1">Uncharacterized protein</fullName>
    </submittedName>
</protein>
<feature type="non-terminal residue" evidence="1">
    <location>
        <position position="134"/>
    </location>
</feature>
<evidence type="ECO:0000313" key="1">
    <source>
        <dbReference type="EMBL" id="EQD59834.1"/>
    </source>
</evidence>
<accession>T1C3F5</accession>
<dbReference type="AlphaFoldDB" id="T1C3F5"/>
<dbReference type="EMBL" id="AUZX01007412">
    <property type="protein sequence ID" value="EQD59834.1"/>
    <property type="molecule type" value="Genomic_DNA"/>
</dbReference>
<organism evidence="1">
    <name type="scientific">mine drainage metagenome</name>
    <dbReference type="NCBI Taxonomy" id="410659"/>
    <lineage>
        <taxon>unclassified sequences</taxon>
        <taxon>metagenomes</taxon>
        <taxon>ecological metagenomes</taxon>
    </lineage>
</organism>
<proteinExistence type="predicted"/>
<reference evidence="1" key="2">
    <citation type="journal article" date="2014" name="ISME J.">
        <title>Microbial stratification in low pH oxic and suboxic macroscopic growths along an acid mine drainage.</title>
        <authorList>
            <person name="Mendez-Garcia C."/>
            <person name="Mesa V."/>
            <person name="Sprenger R.R."/>
            <person name="Richter M."/>
            <person name="Diez M.S."/>
            <person name="Solano J."/>
            <person name="Bargiela R."/>
            <person name="Golyshina O.V."/>
            <person name="Manteca A."/>
            <person name="Ramos J.L."/>
            <person name="Gallego J.R."/>
            <person name="Llorente I."/>
            <person name="Martins Dos Santos V.A."/>
            <person name="Jensen O.N."/>
            <person name="Pelaez A.I."/>
            <person name="Sanchez J."/>
            <person name="Ferrer M."/>
        </authorList>
    </citation>
    <scope>NUCLEOTIDE SEQUENCE</scope>
</reference>
<reference evidence="1" key="1">
    <citation type="submission" date="2013-08" db="EMBL/GenBank/DDBJ databases">
        <authorList>
            <person name="Mendez C."/>
            <person name="Richter M."/>
            <person name="Ferrer M."/>
            <person name="Sanchez J."/>
        </authorList>
    </citation>
    <scope>NUCLEOTIDE SEQUENCE</scope>
</reference>
<sequence>MAQVEAQWERTRAALLRAADLVASFGFTGRTLTADSAIILVAFYLDCRRVTDGYLQSSGDGPDRFALKLWLTRSLVKRGIWGSGLDTLLTRLGRVIADSGRRHFPSLELEKEMLGMGKSLSFDETEIDELLEMK</sequence>
<comment type="caution">
    <text evidence="1">The sequence shown here is derived from an EMBL/GenBank/DDBJ whole genome shotgun (WGS) entry which is preliminary data.</text>
</comment>